<accession>A0ABW2SEN0</accession>
<dbReference type="CDD" id="cd02588">
    <property type="entry name" value="HAD_L2-DEX"/>
    <property type="match status" value="1"/>
</dbReference>
<comment type="function">
    <text evidence="3">Catalyzes the hydrolytic dehalogenation of small (S)-2-haloalkanoic acids to yield the corresponding (R)-2-hydroxyalkanoic acids.</text>
</comment>
<dbReference type="InterPro" id="IPR006328">
    <property type="entry name" value="2-HAD"/>
</dbReference>
<dbReference type="SUPFAM" id="SSF56784">
    <property type="entry name" value="HAD-like"/>
    <property type="match status" value="1"/>
</dbReference>
<dbReference type="InterPro" id="IPR023198">
    <property type="entry name" value="PGP-like_dom2"/>
</dbReference>
<dbReference type="Gene3D" id="1.10.150.240">
    <property type="entry name" value="Putative phosphatase, domain 2"/>
    <property type="match status" value="1"/>
</dbReference>
<keyword evidence="5" id="KW-1185">Reference proteome</keyword>
<keyword evidence="2 3" id="KW-0378">Hydrolase</keyword>
<dbReference type="PRINTS" id="PR00413">
    <property type="entry name" value="HADHALOGNASE"/>
</dbReference>
<dbReference type="SFLD" id="SFLDG01135">
    <property type="entry name" value="C1.5.6:_HAD__Beta-PGM__Phospha"/>
    <property type="match status" value="1"/>
</dbReference>
<dbReference type="NCBIfam" id="TIGR01428">
    <property type="entry name" value="HAD_type_II"/>
    <property type="match status" value="1"/>
</dbReference>
<dbReference type="SFLD" id="SFLDG01129">
    <property type="entry name" value="C1.5:_HAD__Beta-PGM__Phosphata"/>
    <property type="match status" value="1"/>
</dbReference>
<sequence>MEHPRAVLFDAYGTLFDVYSVSLLAEQLFPSQGEAIAVLWRDKQIEYTRLVTTSNHGAHYQPFWALTSQALTYAIKRLVPVARSDWPAFEERATQLLNQYRHLSAYPENREVLQALKARGVATGILSNGDPEMLGIAVRSAGLDGLLDHVISVDPIRKFKTHPDAYALGEQTTGLSRSQILFVSSNGWDALAATWYGFRTLWVNRQNLPFEELGTQPTRTGNSLRDVLSFFP</sequence>
<dbReference type="InterPro" id="IPR023214">
    <property type="entry name" value="HAD_sf"/>
</dbReference>
<dbReference type="InterPro" id="IPR036412">
    <property type="entry name" value="HAD-like_sf"/>
</dbReference>
<evidence type="ECO:0000256" key="3">
    <source>
        <dbReference type="RuleBase" id="RU368077"/>
    </source>
</evidence>
<dbReference type="Proteomes" id="UP001596457">
    <property type="component" value="Unassembled WGS sequence"/>
</dbReference>
<dbReference type="PANTHER" id="PTHR43316:SF3">
    <property type="entry name" value="HALOACID DEHALOGENASE, TYPE II (AFU_ORTHOLOGUE AFUA_2G07750)-RELATED"/>
    <property type="match status" value="1"/>
</dbReference>
<protein>
    <recommendedName>
        <fullName evidence="3">(S)-2-haloacid dehalogenase</fullName>
        <ecNumber evidence="3">3.8.1.2</ecNumber>
    </recommendedName>
    <alternativeName>
        <fullName evidence="3">2-haloalkanoic acid dehalogenase</fullName>
    </alternativeName>
    <alternativeName>
        <fullName evidence="3">Halocarboxylic acid halidohydrolase</fullName>
    </alternativeName>
    <alternativeName>
        <fullName evidence="3">L-2-haloacid dehalogenase</fullName>
    </alternativeName>
</protein>
<gene>
    <name evidence="4" type="ORF">ACFQU0_16235</name>
</gene>
<dbReference type="SFLD" id="SFLDS00003">
    <property type="entry name" value="Haloacid_Dehalogenase"/>
    <property type="match status" value="1"/>
</dbReference>
<reference evidence="5" key="1">
    <citation type="journal article" date="2019" name="Int. J. Syst. Evol. Microbiol.">
        <title>The Global Catalogue of Microorganisms (GCM) 10K type strain sequencing project: providing services to taxonomists for standard genome sequencing and annotation.</title>
        <authorList>
            <consortium name="The Broad Institute Genomics Platform"/>
            <consortium name="The Broad Institute Genome Sequencing Center for Infectious Disease"/>
            <person name="Wu L."/>
            <person name="Ma J."/>
        </authorList>
    </citation>
    <scope>NUCLEOTIDE SEQUENCE [LARGE SCALE GENOMIC DNA]</scope>
    <source>
        <strain evidence="5">CCUG 53903</strain>
    </source>
</reference>
<comment type="catalytic activity">
    <reaction evidence="3">
        <text>an (S)-2-haloacid + H2O = a (2R)-2-hydroxycarboxylate + a halide anion + H(+)</text>
        <dbReference type="Rhea" id="RHEA:11192"/>
        <dbReference type="ChEBI" id="CHEBI:15377"/>
        <dbReference type="ChEBI" id="CHEBI:15378"/>
        <dbReference type="ChEBI" id="CHEBI:16042"/>
        <dbReference type="ChEBI" id="CHEBI:58314"/>
        <dbReference type="ChEBI" id="CHEBI:137405"/>
        <dbReference type="EC" id="3.8.1.2"/>
    </reaction>
</comment>
<dbReference type="InterPro" id="IPR006439">
    <property type="entry name" value="HAD-SF_hydro_IA"/>
</dbReference>
<evidence type="ECO:0000256" key="1">
    <source>
        <dbReference type="ARBA" id="ARBA00008106"/>
    </source>
</evidence>
<evidence type="ECO:0000313" key="5">
    <source>
        <dbReference type="Proteomes" id="UP001596457"/>
    </source>
</evidence>
<dbReference type="Pfam" id="PF00702">
    <property type="entry name" value="Hydrolase"/>
    <property type="match status" value="1"/>
</dbReference>
<evidence type="ECO:0000256" key="2">
    <source>
        <dbReference type="ARBA" id="ARBA00022801"/>
    </source>
</evidence>
<dbReference type="EMBL" id="JBHTBZ010000049">
    <property type="protein sequence ID" value="MFC7461978.1"/>
    <property type="molecule type" value="Genomic_DNA"/>
</dbReference>
<dbReference type="PANTHER" id="PTHR43316">
    <property type="entry name" value="HYDROLASE, HALOACID DELAHOGENASE-RELATED"/>
    <property type="match status" value="1"/>
</dbReference>
<dbReference type="SFLD" id="SFLDF00045">
    <property type="entry name" value="2-haloacid_dehalogenase"/>
    <property type="match status" value="1"/>
</dbReference>
<dbReference type="InterPro" id="IPR051540">
    <property type="entry name" value="S-2-haloacid_dehalogenase"/>
</dbReference>
<dbReference type="EC" id="3.8.1.2" evidence="3"/>
<comment type="caution">
    <text evidence="4">The sequence shown here is derived from an EMBL/GenBank/DDBJ whole genome shotgun (WGS) entry which is preliminary data.</text>
</comment>
<evidence type="ECO:0000313" key="4">
    <source>
        <dbReference type="EMBL" id="MFC7461978.1"/>
    </source>
</evidence>
<organism evidence="4 5">
    <name type="scientific">Hydrogenophaga defluvii</name>
    <dbReference type="NCBI Taxonomy" id="249410"/>
    <lineage>
        <taxon>Bacteria</taxon>
        <taxon>Pseudomonadati</taxon>
        <taxon>Pseudomonadota</taxon>
        <taxon>Betaproteobacteria</taxon>
        <taxon>Burkholderiales</taxon>
        <taxon>Comamonadaceae</taxon>
        <taxon>Hydrogenophaga</taxon>
    </lineage>
</organism>
<dbReference type="Gene3D" id="3.40.50.1000">
    <property type="entry name" value="HAD superfamily/HAD-like"/>
    <property type="match status" value="1"/>
</dbReference>
<name>A0ABW2SEN0_9BURK</name>
<comment type="similarity">
    <text evidence="1 3">Belongs to the HAD-like hydrolase superfamily. S-2-haloalkanoic acid dehalogenase family.</text>
</comment>
<proteinExistence type="inferred from homology"/>
<dbReference type="NCBIfam" id="TIGR01493">
    <property type="entry name" value="HAD-SF-IA-v2"/>
    <property type="match status" value="1"/>
</dbReference>
<dbReference type="RefSeq" id="WP_382202613.1">
    <property type="nucleotide sequence ID" value="NZ_JBHTBZ010000049.1"/>
</dbReference>